<organism evidence="1 2">
    <name type="scientific">Mycolicibacterium thermoresistibile</name>
    <name type="common">Mycobacterium thermoresistibile</name>
    <dbReference type="NCBI Taxonomy" id="1797"/>
    <lineage>
        <taxon>Bacteria</taxon>
        <taxon>Bacillati</taxon>
        <taxon>Actinomycetota</taxon>
        <taxon>Actinomycetes</taxon>
        <taxon>Mycobacteriales</taxon>
        <taxon>Mycobacteriaceae</taxon>
        <taxon>Mycolicibacterium</taxon>
    </lineage>
</organism>
<dbReference type="EMBL" id="BCTB01000049">
    <property type="protein sequence ID" value="GAT16807.1"/>
    <property type="molecule type" value="Genomic_DNA"/>
</dbReference>
<sequence>MSAISTRRNPGALLTKATAPLPTGGDEAILTDLLLPGHGRTFVDEADEADEVGLLDVDSAELIPDDLTMPVIPRRADEFTCSKCFLILHISRLAMADDGQPACTDCV</sequence>
<gene>
    <name evidence="1" type="ORF">RMCT_3776</name>
</gene>
<dbReference type="InterPro" id="IPR025242">
    <property type="entry name" value="DUF4193"/>
</dbReference>
<evidence type="ECO:0008006" key="3">
    <source>
        <dbReference type="Google" id="ProtNLM"/>
    </source>
</evidence>
<protein>
    <recommendedName>
        <fullName evidence="3">dUTPase</fullName>
    </recommendedName>
</protein>
<name>A0A100XHK9_MYCTH</name>
<proteinExistence type="predicted"/>
<dbReference type="RefSeq" id="WP_040546313.1">
    <property type="nucleotide sequence ID" value="NZ_BCTB01000049.1"/>
</dbReference>
<accession>A0A100XHK9</accession>
<reference evidence="1 2" key="1">
    <citation type="journal article" date="2016" name="Genome Announc.">
        <title>Draft Genome Sequences of Five Rapidly Growing Mycobacterium Species, M. thermoresistibile, M. fortuitum subsp. acetamidolyticum, M. canariasense, M. brisbanense, and M. novocastrense.</title>
        <authorList>
            <person name="Katahira K."/>
            <person name="Ogura Y."/>
            <person name="Gotoh Y."/>
            <person name="Hayashi T."/>
        </authorList>
    </citation>
    <scope>NUCLEOTIDE SEQUENCE [LARGE SCALE GENOMIC DNA]</scope>
    <source>
        <strain evidence="1 2">JCM6362</strain>
    </source>
</reference>
<evidence type="ECO:0000313" key="1">
    <source>
        <dbReference type="EMBL" id="GAT16807.1"/>
    </source>
</evidence>
<evidence type="ECO:0000313" key="2">
    <source>
        <dbReference type="Proteomes" id="UP000069654"/>
    </source>
</evidence>
<reference evidence="2" key="2">
    <citation type="submission" date="2016-02" db="EMBL/GenBank/DDBJ databases">
        <title>Draft genome sequence of five rapidly growing Mycobacterium species.</title>
        <authorList>
            <person name="Katahira K."/>
            <person name="Gotou Y."/>
            <person name="Iida K."/>
            <person name="Ogura Y."/>
            <person name="Hayashi T."/>
        </authorList>
    </citation>
    <scope>NUCLEOTIDE SEQUENCE [LARGE SCALE GENOMIC DNA]</scope>
    <source>
        <strain evidence="2">JCM6362</strain>
    </source>
</reference>
<dbReference type="AlphaFoldDB" id="A0A100XHK9"/>
<comment type="caution">
    <text evidence="1">The sequence shown here is derived from an EMBL/GenBank/DDBJ whole genome shotgun (WGS) entry which is preliminary data.</text>
</comment>
<dbReference type="Proteomes" id="UP000069654">
    <property type="component" value="Unassembled WGS sequence"/>
</dbReference>
<dbReference type="OrthoDB" id="4732434at2"/>
<dbReference type="STRING" id="1797.RMCT_3776"/>
<dbReference type="Pfam" id="PF13834">
    <property type="entry name" value="DUF4193"/>
    <property type="match status" value="1"/>
</dbReference>